<dbReference type="EMBL" id="JAPVEA010000002">
    <property type="protein sequence ID" value="KAJ5460084.1"/>
    <property type="molecule type" value="Genomic_DNA"/>
</dbReference>
<keyword evidence="3" id="KW-1185">Reference proteome</keyword>
<reference evidence="2" key="2">
    <citation type="journal article" date="2023" name="IMA Fungus">
        <title>Comparative genomic study of the Penicillium genus elucidates a diverse pangenome and 15 lateral gene transfer events.</title>
        <authorList>
            <person name="Petersen C."/>
            <person name="Sorensen T."/>
            <person name="Nielsen M.R."/>
            <person name="Sondergaard T.E."/>
            <person name="Sorensen J.L."/>
            <person name="Fitzpatrick D.A."/>
            <person name="Frisvad J.C."/>
            <person name="Nielsen K.L."/>
        </authorList>
    </citation>
    <scope>NUCLEOTIDE SEQUENCE</scope>
    <source>
        <strain evidence="2">IBT 16125</strain>
    </source>
</reference>
<dbReference type="GeneID" id="81595262"/>
<dbReference type="PANTHER" id="PTHR38886:SF1">
    <property type="entry name" value="NACHT-NTPASE AND P-LOOP NTPASES N-TERMINAL DOMAIN-CONTAINING PROTEIN"/>
    <property type="match status" value="1"/>
</dbReference>
<name>A0AAD6CC20_9EURO</name>
<proteinExistence type="predicted"/>
<feature type="region of interest" description="Disordered" evidence="1">
    <location>
        <begin position="311"/>
        <end position="336"/>
    </location>
</feature>
<reference evidence="2" key="1">
    <citation type="submission" date="2022-12" db="EMBL/GenBank/DDBJ databases">
        <authorList>
            <person name="Petersen C."/>
        </authorList>
    </citation>
    <scope>NUCLEOTIDE SEQUENCE</scope>
    <source>
        <strain evidence="2">IBT 16125</strain>
    </source>
</reference>
<comment type="caution">
    <text evidence="2">The sequence shown here is derived from an EMBL/GenBank/DDBJ whole genome shotgun (WGS) entry which is preliminary data.</text>
</comment>
<evidence type="ECO:0000256" key="1">
    <source>
        <dbReference type="SAM" id="MobiDB-lite"/>
    </source>
</evidence>
<dbReference type="AlphaFoldDB" id="A0AAD6CC20"/>
<evidence type="ECO:0000313" key="3">
    <source>
        <dbReference type="Proteomes" id="UP001213681"/>
    </source>
</evidence>
<evidence type="ECO:0000313" key="2">
    <source>
        <dbReference type="EMBL" id="KAJ5460084.1"/>
    </source>
</evidence>
<accession>A0AAD6CC20</accession>
<sequence length="463" mass="52089">MSFGFSVGDIILCSQIAYRLFSSVTDGRKKASRDLKELEDTLFGLYCALNHLKRDHELILAKASTKPGDNTGQVHVQLGYMIKSCLETLEELDNATREYREAATKFARPEIGNQFGIMGQSSSKPAKKPLKVQWKRVLWDLRGESLSKYRTKLQSHTDAINLLLSTSIWLDEILQEASQFNNNVFQLVQALYASITISQPPPAFGSHGLMHSVRPQTYGPIAPPDSGQGPAIESESGGIIPGSKEIPDPTPQGLIALPLRPGAGYQKAKPPVLEHTIWQSGQYFKLPESIQAINESRRIVGKTEFEERQRQLASVQMDHRLPVPHASPPSRGAPAVDKMSRQLENIFKTLNVPEIDRMTTNDDLQTDIVAWMSKLEHLLEDLHVSPPNFDKQERNIIIGELSQLLVTLNRLIEDSQVGNRGVFYNACGSRIDHVFMQLRSLSTFCEKEIEEFEDERDDWKDDE</sequence>
<evidence type="ECO:0008006" key="4">
    <source>
        <dbReference type="Google" id="ProtNLM"/>
    </source>
</evidence>
<dbReference type="PANTHER" id="PTHR38886">
    <property type="entry name" value="SESA DOMAIN-CONTAINING PROTEIN"/>
    <property type="match status" value="1"/>
</dbReference>
<gene>
    <name evidence="2" type="ORF">N7458_001636</name>
</gene>
<organism evidence="2 3">
    <name type="scientific">Penicillium daleae</name>
    <dbReference type="NCBI Taxonomy" id="63821"/>
    <lineage>
        <taxon>Eukaryota</taxon>
        <taxon>Fungi</taxon>
        <taxon>Dikarya</taxon>
        <taxon>Ascomycota</taxon>
        <taxon>Pezizomycotina</taxon>
        <taxon>Eurotiomycetes</taxon>
        <taxon>Eurotiomycetidae</taxon>
        <taxon>Eurotiales</taxon>
        <taxon>Aspergillaceae</taxon>
        <taxon>Penicillium</taxon>
    </lineage>
</organism>
<protein>
    <recommendedName>
        <fullName evidence="4">Fungal N-terminal domain-containing protein</fullName>
    </recommendedName>
</protein>
<dbReference type="RefSeq" id="XP_056769126.1">
    <property type="nucleotide sequence ID" value="XM_056905019.1"/>
</dbReference>
<dbReference type="Proteomes" id="UP001213681">
    <property type="component" value="Unassembled WGS sequence"/>
</dbReference>
<feature type="region of interest" description="Disordered" evidence="1">
    <location>
        <begin position="226"/>
        <end position="247"/>
    </location>
</feature>